<organism evidence="1 2">
    <name type="scientific">Nibea albiflora</name>
    <name type="common">Yellow drum</name>
    <name type="synonym">Corvina albiflora</name>
    <dbReference type="NCBI Taxonomy" id="240163"/>
    <lineage>
        <taxon>Eukaryota</taxon>
        <taxon>Metazoa</taxon>
        <taxon>Chordata</taxon>
        <taxon>Craniata</taxon>
        <taxon>Vertebrata</taxon>
        <taxon>Euteleostomi</taxon>
        <taxon>Actinopterygii</taxon>
        <taxon>Neopterygii</taxon>
        <taxon>Teleostei</taxon>
        <taxon>Neoteleostei</taxon>
        <taxon>Acanthomorphata</taxon>
        <taxon>Eupercaria</taxon>
        <taxon>Sciaenidae</taxon>
        <taxon>Nibea</taxon>
    </lineage>
</organism>
<name>A0ACB7ETD2_NIBAL</name>
<evidence type="ECO:0000313" key="1">
    <source>
        <dbReference type="EMBL" id="KAG8005101.1"/>
    </source>
</evidence>
<dbReference type="Proteomes" id="UP000805704">
    <property type="component" value="Chromosome 23"/>
</dbReference>
<feature type="non-terminal residue" evidence="1">
    <location>
        <position position="1"/>
    </location>
</feature>
<comment type="caution">
    <text evidence="1">The sequence shown here is derived from an EMBL/GenBank/DDBJ whole genome shotgun (WGS) entry which is preliminary data.</text>
</comment>
<dbReference type="EMBL" id="CM024811">
    <property type="protein sequence ID" value="KAG8005101.1"/>
    <property type="molecule type" value="Genomic_DNA"/>
</dbReference>
<evidence type="ECO:0000313" key="2">
    <source>
        <dbReference type="Proteomes" id="UP000805704"/>
    </source>
</evidence>
<reference evidence="1" key="1">
    <citation type="submission" date="2020-04" db="EMBL/GenBank/DDBJ databases">
        <title>A chromosome-scale assembly and high-density genetic map of the yellow drum (Nibea albiflora) genome.</title>
        <authorList>
            <person name="Xu D."/>
            <person name="Zhang W."/>
            <person name="Chen R."/>
            <person name="Tan P."/>
            <person name="Wang L."/>
            <person name="Song H."/>
            <person name="Tian L."/>
            <person name="Zhu Q."/>
            <person name="Wang B."/>
        </authorList>
    </citation>
    <scope>NUCLEOTIDE SEQUENCE</scope>
    <source>
        <strain evidence="1">ZJHYS-2018</strain>
    </source>
</reference>
<keyword evidence="2" id="KW-1185">Reference proteome</keyword>
<sequence>HIAVAGTDGMGVNARSWANAAKAGMKQAAAPQEKARPCTFQQIVTINRAKVGYSAAQNFANKVTPSHHAASPLVTTYRGPRPRNPHWFVRPG</sequence>
<proteinExistence type="predicted"/>
<gene>
    <name evidence="1" type="ORF">GBF38_011003</name>
</gene>
<accession>A0ACB7ETD2</accession>
<protein>
    <submittedName>
        <fullName evidence="1">Uncharacterized protein</fullName>
    </submittedName>
</protein>
<feature type="non-terminal residue" evidence="1">
    <location>
        <position position="92"/>
    </location>
</feature>